<protein>
    <recommendedName>
        <fullName evidence="1">Type II CBASS E2 protein domain-containing protein</fullName>
    </recommendedName>
</protein>
<accession>A0A6L7HZ44</accession>
<feature type="domain" description="Type II CBASS E2 protein" evidence="1">
    <location>
        <begin position="21"/>
        <end position="155"/>
    </location>
</feature>
<dbReference type="Proteomes" id="UP000474778">
    <property type="component" value="Unassembled WGS sequence"/>
</dbReference>
<sequence>MATDPLFLKRLEQPEIGIREQYLSLKQFCPGTVVITDNDKTVLWEGTLQPTPLSREYRVVIKYTLNHSPVCVIKEPDLSVLAKGRKIPHIYQNQTGIRGTQLCLYLPVIKQKNKVSEWQPTMFLANTILPWASIWLVYFEFWLSSGEWDGGGVEHDAIAESGR</sequence>
<comment type="caution">
    <text evidence="2">The sequence shown here is derived from an EMBL/GenBank/DDBJ whole genome shotgun (WGS) entry which is preliminary data.</text>
</comment>
<evidence type="ECO:0000259" key="1">
    <source>
        <dbReference type="Pfam" id="PF26395"/>
    </source>
</evidence>
<dbReference type="InterPro" id="IPR058588">
    <property type="entry name" value="E2-CBASS"/>
</dbReference>
<organism evidence="2 3">
    <name type="scientific">Shewanella insulae</name>
    <dbReference type="NCBI Taxonomy" id="2681496"/>
    <lineage>
        <taxon>Bacteria</taxon>
        <taxon>Pseudomonadati</taxon>
        <taxon>Pseudomonadota</taxon>
        <taxon>Gammaproteobacteria</taxon>
        <taxon>Alteromonadales</taxon>
        <taxon>Shewanellaceae</taxon>
        <taxon>Shewanella</taxon>
    </lineage>
</organism>
<dbReference type="EMBL" id="WRPA01000011">
    <property type="protein sequence ID" value="MXR69577.1"/>
    <property type="molecule type" value="Genomic_DNA"/>
</dbReference>
<evidence type="ECO:0000313" key="3">
    <source>
        <dbReference type="Proteomes" id="UP000474778"/>
    </source>
</evidence>
<reference evidence="2 3" key="1">
    <citation type="submission" date="2019-12" db="EMBL/GenBank/DDBJ databases">
        <title>Shewanella insulae sp. nov., isolated from a tidal flat.</title>
        <authorList>
            <person name="Yoon J.-H."/>
        </authorList>
    </citation>
    <scope>NUCLEOTIDE SEQUENCE [LARGE SCALE GENOMIC DNA]</scope>
    <source>
        <strain evidence="2 3">JBTF-M18</strain>
    </source>
</reference>
<gene>
    <name evidence="2" type="ORF">GNT65_12980</name>
</gene>
<proteinExistence type="predicted"/>
<evidence type="ECO:0000313" key="2">
    <source>
        <dbReference type="EMBL" id="MXR69577.1"/>
    </source>
</evidence>
<keyword evidence="3" id="KW-1185">Reference proteome</keyword>
<dbReference type="AlphaFoldDB" id="A0A6L7HZ44"/>
<name>A0A6L7HZ44_9GAMM</name>
<dbReference type="RefSeq" id="WP_160796836.1">
    <property type="nucleotide sequence ID" value="NZ_WRPA01000011.1"/>
</dbReference>
<dbReference type="Pfam" id="PF26395">
    <property type="entry name" value="E2-CBASS"/>
    <property type="match status" value="1"/>
</dbReference>